<accession>A0A833R1U6</accession>
<dbReference type="Pfam" id="PF01764">
    <property type="entry name" value="Lipase_3"/>
    <property type="match status" value="1"/>
</dbReference>
<dbReference type="InterPro" id="IPR002921">
    <property type="entry name" value="Fungal_lipase-type"/>
</dbReference>
<dbReference type="Gene3D" id="3.40.50.1820">
    <property type="entry name" value="alpha/beta hydrolase"/>
    <property type="match status" value="1"/>
</dbReference>
<dbReference type="GO" id="GO:0006629">
    <property type="term" value="P:lipid metabolic process"/>
    <property type="evidence" value="ECO:0007669"/>
    <property type="project" value="InterPro"/>
</dbReference>
<dbReference type="SUPFAM" id="SSF53474">
    <property type="entry name" value="alpha/beta-Hydrolases"/>
    <property type="match status" value="1"/>
</dbReference>
<evidence type="ECO:0000313" key="3">
    <source>
        <dbReference type="Proteomes" id="UP000623129"/>
    </source>
</evidence>
<dbReference type="OrthoDB" id="58570at2759"/>
<name>A0A833R1U6_9POAL</name>
<keyword evidence="3" id="KW-1185">Reference proteome</keyword>
<sequence length="336" mass="38472">MPSQQNLFEVSGPAYLTSVNWSCPHDQRVVVASLVKATYIIEKDRVLAPAWWQHFHFDCKEVLRDVYDKSVYCCIYELKACFSQHPSAPRFIVTFRGTMLDRIRGLRDGFLDLLVTISGINKDPRLKIALEAVRRLISDYQETKKIWLAGHSLGASFATLTGKYIAKTDDIHLNTFLFNPPFPSISLDWFPNVNDKLKKGLRISKTIFKGGVSVLMQNQHKKSHEEFLKLAPWIPYLFVNPQDPISTSYIRYFEGRKNAEGTILGSIEQVASQTSLRGICGDVLGKGSEMPHLLPSARLAVNLKKCDLHEIHGIHQWWQKDVSLKFYDYHYQPNKC</sequence>
<dbReference type="AlphaFoldDB" id="A0A833R1U6"/>
<dbReference type="EMBL" id="SWLB01000016">
    <property type="protein sequence ID" value="KAF3328416.1"/>
    <property type="molecule type" value="Genomic_DNA"/>
</dbReference>
<proteinExistence type="predicted"/>
<dbReference type="PANTHER" id="PTHR31479:SF25">
    <property type="entry name" value="OS07G0527900 PROTEIN"/>
    <property type="match status" value="1"/>
</dbReference>
<dbReference type="InterPro" id="IPR029058">
    <property type="entry name" value="AB_hydrolase_fold"/>
</dbReference>
<evidence type="ECO:0000313" key="2">
    <source>
        <dbReference type="EMBL" id="KAF3328416.1"/>
    </source>
</evidence>
<comment type="caution">
    <text evidence="2">The sequence shown here is derived from an EMBL/GenBank/DDBJ whole genome shotgun (WGS) entry which is preliminary data.</text>
</comment>
<evidence type="ECO:0000259" key="1">
    <source>
        <dbReference type="Pfam" id="PF01764"/>
    </source>
</evidence>
<dbReference type="Proteomes" id="UP000623129">
    <property type="component" value="Unassembled WGS sequence"/>
</dbReference>
<protein>
    <submittedName>
        <fullName evidence="2">GDSL esterase/lipase</fullName>
    </submittedName>
</protein>
<feature type="domain" description="Fungal lipase-type" evidence="1">
    <location>
        <begin position="130"/>
        <end position="170"/>
    </location>
</feature>
<dbReference type="PANTHER" id="PTHR31479">
    <property type="entry name" value="ALPHA/BETA-HYDROLASES SUPERFAMILY PROTEIN"/>
    <property type="match status" value="1"/>
</dbReference>
<gene>
    <name evidence="2" type="ORF">FCM35_KLT07022</name>
</gene>
<organism evidence="2 3">
    <name type="scientific">Carex littledalei</name>
    <dbReference type="NCBI Taxonomy" id="544730"/>
    <lineage>
        <taxon>Eukaryota</taxon>
        <taxon>Viridiplantae</taxon>
        <taxon>Streptophyta</taxon>
        <taxon>Embryophyta</taxon>
        <taxon>Tracheophyta</taxon>
        <taxon>Spermatophyta</taxon>
        <taxon>Magnoliopsida</taxon>
        <taxon>Liliopsida</taxon>
        <taxon>Poales</taxon>
        <taxon>Cyperaceae</taxon>
        <taxon>Cyperoideae</taxon>
        <taxon>Cariceae</taxon>
        <taxon>Carex</taxon>
        <taxon>Carex subgen. Euthyceras</taxon>
    </lineage>
</organism>
<reference evidence="2" key="1">
    <citation type="submission" date="2020-01" db="EMBL/GenBank/DDBJ databases">
        <title>Genome sequence of Kobresia littledalei, the first chromosome-level genome in the family Cyperaceae.</title>
        <authorList>
            <person name="Qu G."/>
        </authorList>
    </citation>
    <scope>NUCLEOTIDE SEQUENCE</scope>
    <source>
        <strain evidence="2">C.B.Clarke</strain>
        <tissue evidence="2">Leaf</tissue>
    </source>
</reference>